<dbReference type="Gene3D" id="3.40.50.2300">
    <property type="match status" value="2"/>
</dbReference>
<proteinExistence type="predicted"/>
<accession>A0A0R2ARZ2</accession>
<dbReference type="OrthoDB" id="9776955at2"/>
<comment type="caution">
    <text evidence="1">The sequence shown here is derived from an EMBL/GenBank/DDBJ whole genome shotgun (WGS) entry which is preliminary data.</text>
</comment>
<evidence type="ECO:0000313" key="1">
    <source>
        <dbReference type="EMBL" id="KRM69837.1"/>
    </source>
</evidence>
<dbReference type="PANTHER" id="PTHR35271">
    <property type="entry name" value="ABC TRANSPORTER, SUBSTRATE-BINDING LIPOPROTEIN-RELATED"/>
    <property type="match status" value="1"/>
</dbReference>
<dbReference type="SUPFAM" id="SSF53822">
    <property type="entry name" value="Periplasmic binding protein-like I"/>
    <property type="match status" value="1"/>
</dbReference>
<organism evidence="1 2">
    <name type="scientific">Apilactobacillus ozensis DSM 23829 = JCM 17196</name>
    <dbReference type="NCBI Taxonomy" id="1423781"/>
    <lineage>
        <taxon>Bacteria</taxon>
        <taxon>Bacillati</taxon>
        <taxon>Bacillota</taxon>
        <taxon>Bacilli</taxon>
        <taxon>Lactobacillales</taxon>
        <taxon>Lactobacillaceae</taxon>
        <taxon>Apilactobacillus</taxon>
    </lineage>
</organism>
<protein>
    <submittedName>
        <fullName evidence="1">ABC-type uncharacterized transport system, periplasmic component</fullName>
    </submittedName>
</protein>
<sequence length="332" mass="36130">MKRLYGTIIILFLILTYAFLQESHPKKNDKNRTPIVGILQLTDHPALNEIHKGIIDGLKESGYFPNKNIKIDFQNAEGDQSNLQTMSTKFANENVDAAIGIATPAAQSLANSIKNAPIVLGAITDPEKAGLVDSNQHPGRNVTGVSDLLPLQPNLDLIKASVPHLKNLGIIYTSSDNSSTTQYQMFKKLCKENHINLKAYTIANSNDLNQVSQQMLQKVDAVFVPVDNTIASSIQTLIGNANAKNIPVFPGSDTMVKTGGVATYTVDQYGMGVQTGKMTAGILRGQIDPKNTPISFTKHPKLVVNLKQAQKLGIHLPENIIQEATHKGVIYK</sequence>
<dbReference type="NCBIfam" id="NF041285">
    <property type="entry name" value="ABC_SBP_TrpX"/>
    <property type="match status" value="1"/>
</dbReference>
<gene>
    <name evidence="1" type="ORF">FD06_GL000002</name>
</gene>
<dbReference type="CDD" id="cd06325">
    <property type="entry name" value="PBP1_ABC_unchar_transporter"/>
    <property type="match status" value="1"/>
</dbReference>
<dbReference type="InterPro" id="IPR028082">
    <property type="entry name" value="Peripla_BP_I"/>
</dbReference>
<dbReference type="EMBL" id="AYYQ01000001">
    <property type="protein sequence ID" value="KRM69837.1"/>
    <property type="molecule type" value="Genomic_DNA"/>
</dbReference>
<dbReference type="InterPro" id="IPR007487">
    <property type="entry name" value="ABC_transpt-TYRBP-like"/>
</dbReference>
<dbReference type="Proteomes" id="UP000052012">
    <property type="component" value="Unassembled WGS sequence"/>
</dbReference>
<dbReference type="PATRIC" id="fig|1423781.4.peg.2"/>
<dbReference type="PANTHER" id="PTHR35271:SF1">
    <property type="entry name" value="ABC TRANSPORTER, SUBSTRATE-BINDING LIPOPROTEIN"/>
    <property type="match status" value="1"/>
</dbReference>
<evidence type="ECO:0000313" key="2">
    <source>
        <dbReference type="Proteomes" id="UP000052012"/>
    </source>
</evidence>
<dbReference type="STRING" id="1423781.FD06_GL000002"/>
<reference evidence="1 2" key="1">
    <citation type="journal article" date="2015" name="Genome Announc.">
        <title>Expanding the biotechnology potential of lactobacilli through comparative genomics of 213 strains and associated genera.</title>
        <authorList>
            <person name="Sun Z."/>
            <person name="Harris H.M."/>
            <person name="McCann A."/>
            <person name="Guo C."/>
            <person name="Argimon S."/>
            <person name="Zhang W."/>
            <person name="Yang X."/>
            <person name="Jeffery I.B."/>
            <person name="Cooney J.C."/>
            <person name="Kagawa T.F."/>
            <person name="Liu W."/>
            <person name="Song Y."/>
            <person name="Salvetti E."/>
            <person name="Wrobel A."/>
            <person name="Rasinkangas P."/>
            <person name="Parkhill J."/>
            <person name="Rea M.C."/>
            <person name="O'Sullivan O."/>
            <person name="Ritari J."/>
            <person name="Douillard F.P."/>
            <person name="Paul Ross R."/>
            <person name="Yang R."/>
            <person name="Briner A.E."/>
            <person name="Felis G.E."/>
            <person name="de Vos W.M."/>
            <person name="Barrangou R."/>
            <person name="Klaenhammer T.R."/>
            <person name="Caufield P.W."/>
            <person name="Cui Y."/>
            <person name="Zhang H."/>
            <person name="O'Toole P.W."/>
        </authorList>
    </citation>
    <scope>NUCLEOTIDE SEQUENCE [LARGE SCALE GENOMIC DNA]</scope>
    <source>
        <strain evidence="1 2">DSM 23829</strain>
    </source>
</reference>
<dbReference type="RefSeq" id="WP_054657246.1">
    <property type="nucleotide sequence ID" value="NZ_AYYQ01000001.1"/>
</dbReference>
<keyword evidence="2" id="KW-1185">Reference proteome</keyword>
<dbReference type="AlphaFoldDB" id="A0A0R2ARZ2"/>
<dbReference type="Pfam" id="PF04392">
    <property type="entry name" value="ABC_sub_bind"/>
    <property type="match status" value="1"/>
</dbReference>
<dbReference type="InterPro" id="IPR047776">
    <property type="entry name" value="ABC_SBP_TrpX-like"/>
</dbReference>
<name>A0A0R2ARZ2_9LACO</name>